<reference evidence="5 6" key="1">
    <citation type="submission" date="2018-03" db="EMBL/GenBank/DDBJ databases">
        <title>Genomic Encyclopedia of Archaeal and Bacterial Type Strains, Phase II (KMG-II): from individual species to whole genera.</title>
        <authorList>
            <person name="Goeker M."/>
        </authorList>
    </citation>
    <scope>NUCLEOTIDE SEQUENCE [LARGE SCALE GENOMIC DNA]</scope>
    <source>
        <strain evidence="5 6">DSM 24859</strain>
    </source>
</reference>
<comment type="caution">
    <text evidence="5">The sequence shown here is derived from an EMBL/GenBank/DDBJ whole genome shotgun (WGS) entry which is preliminary data.</text>
</comment>
<feature type="domain" description="Beta-ketoacyl-[acyl-carrier-protein] synthase III C-terminal" evidence="3">
    <location>
        <begin position="292"/>
        <end position="390"/>
    </location>
</feature>
<dbReference type="Pfam" id="PF08545">
    <property type="entry name" value="ACP_syn_III"/>
    <property type="match status" value="1"/>
</dbReference>
<evidence type="ECO:0000256" key="2">
    <source>
        <dbReference type="ARBA" id="ARBA00023315"/>
    </source>
</evidence>
<dbReference type="PANTHER" id="PTHR34069">
    <property type="entry name" value="3-OXOACYL-[ACYL-CARRIER-PROTEIN] SYNTHASE 3"/>
    <property type="match status" value="1"/>
</dbReference>
<evidence type="ECO:0000313" key="6">
    <source>
        <dbReference type="Proteomes" id="UP000240971"/>
    </source>
</evidence>
<proteinExistence type="predicted"/>
<dbReference type="PANTHER" id="PTHR34069:SF2">
    <property type="entry name" value="BETA-KETOACYL-[ACYL-CARRIER-PROTEIN] SYNTHASE III"/>
    <property type="match status" value="1"/>
</dbReference>
<evidence type="ECO:0000259" key="4">
    <source>
        <dbReference type="Pfam" id="PF08545"/>
    </source>
</evidence>
<name>A0A2P8HDB4_CHINA</name>
<dbReference type="InterPro" id="IPR016039">
    <property type="entry name" value="Thiolase-like"/>
</dbReference>
<dbReference type="GO" id="GO:0006633">
    <property type="term" value="P:fatty acid biosynthetic process"/>
    <property type="evidence" value="ECO:0007669"/>
    <property type="project" value="InterPro"/>
</dbReference>
<dbReference type="InterPro" id="IPR013747">
    <property type="entry name" value="ACP_syn_III_C"/>
</dbReference>
<keyword evidence="1" id="KW-0808">Transferase</keyword>
<dbReference type="Gene3D" id="3.40.47.10">
    <property type="match status" value="2"/>
</dbReference>
<dbReference type="AlphaFoldDB" id="A0A2P8HDB4"/>
<feature type="domain" description="Beta-ketoacyl-[acyl-carrier-protein] synthase III N-terminal" evidence="4">
    <location>
        <begin position="164"/>
        <end position="241"/>
    </location>
</feature>
<dbReference type="InterPro" id="IPR013751">
    <property type="entry name" value="ACP_syn_III_N"/>
</dbReference>
<dbReference type="GO" id="GO:0044550">
    <property type="term" value="P:secondary metabolite biosynthetic process"/>
    <property type="evidence" value="ECO:0007669"/>
    <property type="project" value="TreeGrafter"/>
</dbReference>
<dbReference type="SUPFAM" id="SSF53901">
    <property type="entry name" value="Thiolase-like"/>
    <property type="match status" value="1"/>
</dbReference>
<gene>
    <name evidence="5" type="ORF">CLV51_10689</name>
</gene>
<protein>
    <submittedName>
        <fullName evidence="5">3-oxoacyl-[acyl-carrier-protein] synthase-3</fullName>
    </submittedName>
</protein>
<evidence type="ECO:0000256" key="1">
    <source>
        <dbReference type="ARBA" id="ARBA00022679"/>
    </source>
</evidence>
<evidence type="ECO:0000259" key="3">
    <source>
        <dbReference type="Pfam" id="PF08541"/>
    </source>
</evidence>
<dbReference type="GO" id="GO:0004315">
    <property type="term" value="F:3-oxoacyl-[acyl-carrier-protein] synthase activity"/>
    <property type="evidence" value="ECO:0007669"/>
    <property type="project" value="InterPro"/>
</dbReference>
<keyword evidence="6" id="KW-1185">Reference proteome</keyword>
<evidence type="ECO:0000313" key="5">
    <source>
        <dbReference type="EMBL" id="PSL44224.1"/>
    </source>
</evidence>
<dbReference type="EMBL" id="PYAW01000006">
    <property type="protein sequence ID" value="PSL44224.1"/>
    <property type="molecule type" value="Genomic_DNA"/>
</dbReference>
<sequence>MSTQGLPAINKCLYLYINRLSGGSLKNVVRSMIQTMRTVITGTGSFIPVNKKINSDFLIQEFYSERQERIPSEAAVIIRKFEEVTGISERRYADVDMNATEMAIAAAIAAIKDAGIDPETLDQIIVAHNFGNVLKDTIQSDAVPSLASRVKQALAIRNPACIPYDLLFGCPGWIQGLIQADAFFKAGLAKRCLVIGTETLSRVIDLYDRDSMIFSDGAGAAIVEAISDTATAAGIISASAQSYAIDELNYIFMGSSYAPDADKNVRYIKMQGRKVYEFALKRVPEAMKACLDTGNIDIADVKKVFIHQANEKMDIAIIKAFYLLYGIKDIPVDIMPMNIHELGNSSVATVPTLFDMVRKGVIANQAIHAGDVVLFASVGAGMNINAICYRV</sequence>
<organism evidence="5 6">
    <name type="scientific">Chitinophaga niastensis</name>
    <dbReference type="NCBI Taxonomy" id="536980"/>
    <lineage>
        <taxon>Bacteria</taxon>
        <taxon>Pseudomonadati</taxon>
        <taxon>Bacteroidota</taxon>
        <taxon>Chitinophagia</taxon>
        <taxon>Chitinophagales</taxon>
        <taxon>Chitinophagaceae</taxon>
        <taxon>Chitinophaga</taxon>
    </lineage>
</organism>
<keyword evidence="2" id="KW-0012">Acyltransferase</keyword>
<accession>A0A2P8HDB4</accession>
<dbReference type="Proteomes" id="UP000240971">
    <property type="component" value="Unassembled WGS sequence"/>
</dbReference>
<dbReference type="Pfam" id="PF08541">
    <property type="entry name" value="ACP_syn_III_C"/>
    <property type="match status" value="1"/>
</dbReference>